<dbReference type="STRING" id="647113.Metok_0052"/>
<gene>
    <name evidence="3" type="ordered locus">Metok_0052</name>
</gene>
<dbReference type="Pfam" id="PF01075">
    <property type="entry name" value="Glyco_transf_9"/>
    <property type="match status" value="1"/>
</dbReference>
<dbReference type="HOGENOM" id="CLU_709057_0_0_2"/>
<dbReference type="GO" id="GO:0008713">
    <property type="term" value="F:ADP-heptose-lipopolysaccharide heptosyltransferase activity"/>
    <property type="evidence" value="ECO:0007669"/>
    <property type="project" value="TreeGrafter"/>
</dbReference>
<dbReference type="PANTHER" id="PTHR30160">
    <property type="entry name" value="TETRAACYLDISACCHARIDE 4'-KINASE-RELATED"/>
    <property type="match status" value="1"/>
</dbReference>
<dbReference type="Proteomes" id="UP000009296">
    <property type="component" value="Chromosome"/>
</dbReference>
<dbReference type="EMBL" id="CP002792">
    <property type="protein sequence ID" value="AEH06050.1"/>
    <property type="molecule type" value="Genomic_DNA"/>
</dbReference>
<evidence type="ECO:0000256" key="2">
    <source>
        <dbReference type="ARBA" id="ARBA00022679"/>
    </source>
</evidence>
<dbReference type="eggNOG" id="arCOG09554">
    <property type="taxonomic scope" value="Archaea"/>
</dbReference>
<proteinExistence type="predicted"/>
<name>F8AMK9_METOI</name>
<dbReference type="SUPFAM" id="SSF53756">
    <property type="entry name" value="UDP-Glycosyltransferase/glycogen phosphorylase"/>
    <property type="match status" value="1"/>
</dbReference>
<dbReference type="InterPro" id="IPR002201">
    <property type="entry name" value="Glyco_trans_9"/>
</dbReference>
<dbReference type="Gene3D" id="3.40.50.2000">
    <property type="entry name" value="Glycogen Phosphorylase B"/>
    <property type="match status" value="2"/>
</dbReference>
<dbReference type="GO" id="GO:0005829">
    <property type="term" value="C:cytosol"/>
    <property type="evidence" value="ECO:0007669"/>
    <property type="project" value="TreeGrafter"/>
</dbReference>
<dbReference type="RefSeq" id="WP_013866236.1">
    <property type="nucleotide sequence ID" value="NC_015636.1"/>
</dbReference>
<evidence type="ECO:0000256" key="1">
    <source>
        <dbReference type="ARBA" id="ARBA00022676"/>
    </source>
</evidence>
<reference evidence="3" key="1">
    <citation type="submission" date="2011-05" db="EMBL/GenBank/DDBJ databases">
        <title>Complete sequence of chromosome of Methanothermococcus okinawensis IH1.</title>
        <authorList>
            <consortium name="US DOE Joint Genome Institute"/>
            <person name="Lucas S."/>
            <person name="Han J."/>
            <person name="Lapidus A."/>
            <person name="Cheng J.-F."/>
            <person name="Goodwin L."/>
            <person name="Pitluck S."/>
            <person name="Peters L."/>
            <person name="Mikhailova N."/>
            <person name="Held B."/>
            <person name="Han C."/>
            <person name="Tapia R."/>
            <person name="Land M."/>
            <person name="Hauser L."/>
            <person name="Kyrpides N."/>
            <person name="Ivanova N."/>
            <person name="Pagani I."/>
            <person name="Sieprawska-Lupa M."/>
            <person name="Takai K."/>
            <person name="Miyazaki J."/>
            <person name="Whitman W."/>
            <person name="Woyke T."/>
        </authorList>
    </citation>
    <scope>NUCLEOTIDE SEQUENCE [LARGE SCALE GENOMIC DNA]</scope>
    <source>
        <strain evidence="3">IH1</strain>
    </source>
</reference>
<keyword evidence="1" id="KW-0328">Glycosyltransferase</keyword>
<accession>F8AMK9</accession>
<dbReference type="AlphaFoldDB" id="F8AMK9"/>
<evidence type="ECO:0000313" key="3">
    <source>
        <dbReference type="EMBL" id="AEH06050.1"/>
    </source>
</evidence>
<dbReference type="GeneID" id="10772168"/>
<organism evidence="3 4">
    <name type="scientific">Methanothermococcus okinawensis (strain DSM 14208 / JCM 11175 / IH1)</name>
    <dbReference type="NCBI Taxonomy" id="647113"/>
    <lineage>
        <taxon>Archaea</taxon>
        <taxon>Methanobacteriati</taxon>
        <taxon>Methanobacteriota</taxon>
        <taxon>Methanomada group</taxon>
        <taxon>Methanococci</taxon>
        <taxon>Methanococcales</taxon>
        <taxon>Methanococcaceae</taxon>
        <taxon>Methanothermococcus</taxon>
    </lineage>
</organism>
<dbReference type="OrthoDB" id="65474at2157"/>
<sequence length="390" mass="46224">MDKYAIKQMLNYIKYIIVKFTELLFYIKYTITPKKNIEYAKSFKKIALICVKPMGLGDLIMDTPFIKTLRKHFPNAEIHLITDKDIFDNVHELDKIIVVNGGIFSLMKEFYKLRKENYDLGIIMNRCINQTIYLELLNPKYKLGYLAGWKILANFRLKKDNLRFTKNEHFWNMSLKIAKSLGINDLEEKLIDIDYSEDVKRNAKKAFDDLKLDSDKKTVIINPFVLWKSRKWDDDNYIELIEKIHGDFNIVLYGGPDSLKSVEYIQKKLNEKGIYIKSVAGKLKLKEAFYFLKFADLFITSDSGPMHFAFLMGAPTLALFGPVNPLYRLPKNFKKYKIYDYLWYHDFKPLKKFYNYEYEYINKEINGLKAIPVEEVKNKIYGFFEKGEFY</sequence>
<dbReference type="CDD" id="cd03789">
    <property type="entry name" value="GT9_LPS_heptosyltransferase"/>
    <property type="match status" value="1"/>
</dbReference>
<keyword evidence="2 3" id="KW-0808">Transferase</keyword>
<dbReference type="InterPro" id="IPR051199">
    <property type="entry name" value="LPS_LOS_Heptosyltrfase"/>
</dbReference>
<dbReference type="KEGG" id="mok:Metok_0052"/>
<protein>
    <submittedName>
        <fullName evidence="3">Glycosyl transferase family 9</fullName>
    </submittedName>
</protein>
<keyword evidence="4" id="KW-1185">Reference proteome</keyword>
<evidence type="ECO:0000313" key="4">
    <source>
        <dbReference type="Proteomes" id="UP000009296"/>
    </source>
</evidence>